<evidence type="ECO:0000256" key="1">
    <source>
        <dbReference type="SAM" id="Phobius"/>
    </source>
</evidence>
<keyword evidence="3" id="KW-1185">Reference proteome</keyword>
<sequence>MIQLFQTFVIQTIIYLTNAWLVYNMAWKYQSDHEQSALFLWVAIPVLGLINYFLARVMKEDDPRMGRHFIHSAIVILLIWLPLIYFLPSYS</sequence>
<dbReference type="Proteomes" id="UP000192472">
    <property type="component" value="Unassembled WGS sequence"/>
</dbReference>
<keyword evidence="1" id="KW-0472">Membrane</keyword>
<dbReference type="STRING" id="692418.SAMN04488029_2838"/>
<feature type="transmembrane region" description="Helical" evidence="1">
    <location>
        <begin position="7"/>
        <end position="26"/>
    </location>
</feature>
<proteinExistence type="predicted"/>
<dbReference type="AlphaFoldDB" id="A0A1W2GI71"/>
<dbReference type="EMBL" id="FWYF01000003">
    <property type="protein sequence ID" value="SMD36337.1"/>
    <property type="molecule type" value="Genomic_DNA"/>
</dbReference>
<feature type="transmembrane region" description="Helical" evidence="1">
    <location>
        <begin position="38"/>
        <end position="57"/>
    </location>
</feature>
<gene>
    <name evidence="2" type="ORF">SAMN04488029_2838</name>
</gene>
<keyword evidence="1" id="KW-1133">Transmembrane helix</keyword>
<keyword evidence="1" id="KW-0812">Transmembrane</keyword>
<evidence type="ECO:0000313" key="2">
    <source>
        <dbReference type="EMBL" id="SMD36337.1"/>
    </source>
</evidence>
<organism evidence="2 3">
    <name type="scientific">Reichenbachiella faecimaris</name>
    <dbReference type="NCBI Taxonomy" id="692418"/>
    <lineage>
        <taxon>Bacteria</taxon>
        <taxon>Pseudomonadati</taxon>
        <taxon>Bacteroidota</taxon>
        <taxon>Cytophagia</taxon>
        <taxon>Cytophagales</taxon>
        <taxon>Reichenbachiellaceae</taxon>
        <taxon>Reichenbachiella</taxon>
    </lineage>
</organism>
<name>A0A1W2GI71_REIFA</name>
<evidence type="ECO:0000313" key="3">
    <source>
        <dbReference type="Proteomes" id="UP000192472"/>
    </source>
</evidence>
<dbReference type="RefSeq" id="WP_084373491.1">
    <property type="nucleotide sequence ID" value="NZ_FWYF01000003.1"/>
</dbReference>
<protein>
    <submittedName>
        <fullName evidence="2">Uncharacterized protein</fullName>
    </submittedName>
</protein>
<feature type="transmembrane region" description="Helical" evidence="1">
    <location>
        <begin position="69"/>
        <end position="87"/>
    </location>
</feature>
<accession>A0A1W2GI71</accession>
<reference evidence="2 3" key="1">
    <citation type="submission" date="2017-04" db="EMBL/GenBank/DDBJ databases">
        <authorList>
            <person name="Afonso C.L."/>
            <person name="Miller P.J."/>
            <person name="Scott M.A."/>
            <person name="Spackman E."/>
            <person name="Goraichik I."/>
            <person name="Dimitrov K.M."/>
            <person name="Suarez D.L."/>
            <person name="Swayne D.E."/>
        </authorList>
    </citation>
    <scope>NUCLEOTIDE SEQUENCE [LARGE SCALE GENOMIC DNA]</scope>
    <source>
        <strain evidence="2 3">DSM 26133</strain>
    </source>
</reference>